<proteinExistence type="predicted"/>
<comment type="caution">
    <text evidence="1">The sequence shown here is derived from an EMBL/GenBank/DDBJ whole genome shotgun (WGS) entry which is preliminary data.</text>
</comment>
<reference evidence="1" key="1">
    <citation type="submission" date="2021-06" db="EMBL/GenBank/DDBJ databases">
        <authorList>
            <person name="Kallberg Y."/>
            <person name="Tangrot J."/>
            <person name="Rosling A."/>
        </authorList>
    </citation>
    <scope>NUCLEOTIDE SEQUENCE</scope>
    <source>
        <strain evidence="1">IL203A</strain>
    </source>
</reference>
<accession>A0ACA9QEB9</accession>
<gene>
    <name evidence="1" type="ORF">DHETER_LOCUS14522</name>
</gene>
<organism evidence="1 2">
    <name type="scientific">Dentiscutata heterogama</name>
    <dbReference type="NCBI Taxonomy" id="1316150"/>
    <lineage>
        <taxon>Eukaryota</taxon>
        <taxon>Fungi</taxon>
        <taxon>Fungi incertae sedis</taxon>
        <taxon>Mucoromycota</taxon>
        <taxon>Glomeromycotina</taxon>
        <taxon>Glomeromycetes</taxon>
        <taxon>Diversisporales</taxon>
        <taxon>Gigasporaceae</taxon>
        <taxon>Dentiscutata</taxon>
    </lineage>
</organism>
<protein>
    <submittedName>
        <fullName evidence="1">7241_t:CDS:1</fullName>
    </submittedName>
</protein>
<dbReference type="Proteomes" id="UP000789702">
    <property type="component" value="Unassembled WGS sequence"/>
</dbReference>
<sequence length="41" mass="4684">MHSSDNLFLGFRGFMKLTFLMTCFIDASVKAFEIDTRTMGC</sequence>
<keyword evidence="2" id="KW-1185">Reference proteome</keyword>
<feature type="non-terminal residue" evidence="1">
    <location>
        <position position="41"/>
    </location>
</feature>
<evidence type="ECO:0000313" key="2">
    <source>
        <dbReference type="Proteomes" id="UP000789702"/>
    </source>
</evidence>
<dbReference type="EMBL" id="CAJVPU010045155">
    <property type="protein sequence ID" value="CAG8749038.1"/>
    <property type="molecule type" value="Genomic_DNA"/>
</dbReference>
<evidence type="ECO:0000313" key="1">
    <source>
        <dbReference type="EMBL" id="CAG8749038.1"/>
    </source>
</evidence>
<name>A0ACA9QEB9_9GLOM</name>